<dbReference type="Pfam" id="PF13689">
    <property type="entry name" value="DUF4154"/>
    <property type="match status" value="1"/>
</dbReference>
<protein>
    <recommendedName>
        <fullName evidence="4">Transmembrane protein</fullName>
    </recommendedName>
</protein>
<keyword evidence="1" id="KW-0732">Signal</keyword>
<proteinExistence type="predicted"/>
<dbReference type="Proteomes" id="UP001162734">
    <property type="component" value="Chromosome"/>
</dbReference>
<accession>A0ABM7X538</accession>
<keyword evidence="3" id="KW-1185">Reference proteome</keyword>
<feature type="signal peptide" evidence="1">
    <location>
        <begin position="1"/>
        <end position="28"/>
    </location>
</feature>
<evidence type="ECO:0000256" key="1">
    <source>
        <dbReference type="SAM" id="SignalP"/>
    </source>
</evidence>
<reference evidence="3" key="1">
    <citation type="journal article" date="2022" name="Int. J. Syst. Evol. Microbiol.">
        <title>Anaeromyxobacter oryzae sp. nov., Anaeromyxobacter diazotrophicus sp. nov. and Anaeromyxobacter paludicola sp. nov., isolated from paddy soils.</title>
        <authorList>
            <person name="Itoh H."/>
            <person name="Xu Z."/>
            <person name="Mise K."/>
            <person name="Masuda Y."/>
            <person name="Ushijima N."/>
            <person name="Hayakawa C."/>
            <person name="Shiratori Y."/>
            <person name="Senoo K."/>
        </authorList>
    </citation>
    <scope>NUCLEOTIDE SEQUENCE [LARGE SCALE GENOMIC DNA]</scope>
    <source>
        <strain evidence="3">Red630</strain>
    </source>
</reference>
<dbReference type="InterPro" id="IPR006311">
    <property type="entry name" value="TAT_signal"/>
</dbReference>
<name>A0ABM7X538_9BACT</name>
<dbReference type="EMBL" id="AP025592">
    <property type="protein sequence ID" value="BDG06921.1"/>
    <property type="molecule type" value="Genomic_DNA"/>
</dbReference>
<evidence type="ECO:0008006" key="4">
    <source>
        <dbReference type="Google" id="ProtNLM"/>
    </source>
</evidence>
<dbReference type="RefSeq" id="WP_248343503.1">
    <property type="nucleotide sequence ID" value="NZ_AP025592.1"/>
</dbReference>
<organism evidence="2 3">
    <name type="scientific">Anaeromyxobacter paludicola</name>
    <dbReference type="NCBI Taxonomy" id="2918171"/>
    <lineage>
        <taxon>Bacteria</taxon>
        <taxon>Pseudomonadati</taxon>
        <taxon>Myxococcota</taxon>
        <taxon>Myxococcia</taxon>
        <taxon>Myxococcales</taxon>
        <taxon>Cystobacterineae</taxon>
        <taxon>Anaeromyxobacteraceae</taxon>
        <taxon>Anaeromyxobacter</taxon>
    </lineage>
</organism>
<dbReference type="InterPro" id="IPR025293">
    <property type="entry name" value="YfiR/HmsC-like"/>
</dbReference>
<sequence length="195" mass="19795">MRSRRTTVWPAGALCVALALAGPGAARAEDVPVPLNLQADLLFMIAGHDHNLAARAGGEVRTLVLTKAGNESAHAAAQFKVAAAGKAKVAGLPHAVEVAPYAGAAELAETCRARRLSIVYLTPGFTAAEAGAIGQALEGGNVLTVAAAPAMVKRGVVLGFDLVSGRAKLLVDLKQAAKQRVSFGADVLGLMAVSQ</sequence>
<evidence type="ECO:0000313" key="3">
    <source>
        <dbReference type="Proteomes" id="UP001162734"/>
    </source>
</evidence>
<dbReference type="PROSITE" id="PS51318">
    <property type="entry name" value="TAT"/>
    <property type="match status" value="1"/>
</dbReference>
<evidence type="ECO:0000313" key="2">
    <source>
        <dbReference type="EMBL" id="BDG06921.1"/>
    </source>
</evidence>
<gene>
    <name evidence="2" type="ORF">AMPC_00340</name>
</gene>
<feature type="chain" id="PRO_5045358790" description="Transmembrane protein" evidence="1">
    <location>
        <begin position="29"/>
        <end position="195"/>
    </location>
</feature>